<accession>A0A2H3HEN2</accession>
<evidence type="ECO:0000313" key="10">
    <source>
        <dbReference type="Proteomes" id="UP000219602"/>
    </source>
</evidence>
<proteinExistence type="predicted"/>
<feature type="compositionally biased region" description="Basic residues" evidence="7">
    <location>
        <begin position="1399"/>
        <end position="1408"/>
    </location>
</feature>
<evidence type="ECO:0000256" key="1">
    <source>
        <dbReference type="ARBA" id="ARBA00000707"/>
    </source>
</evidence>
<feature type="region of interest" description="Disordered" evidence="7">
    <location>
        <begin position="1387"/>
        <end position="1408"/>
    </location>
</feature>
<feature type="compositionally biased region" description="Polar residues" evidence="7">
    <location>
        <begin position="1244"/>
        <end position="1257"/>
    </location>
</feature>
<dbReference type="GO" id="GO:0016579">
    <property type="term" value="P:protein deubiquitination"/>
    <property type="evidence" value="ECO:0007669"/>
    <property type="project" value="InterPro"/>
</dbReference>
<name>A0A2H3HEN2_FUSOX</name>
<reference evidence="9 10" key="1">
    <citation type="journal article" date="2016" name="Environ. Microbiol.">
        <title>Effector profiles distinguish formae speciales of Fusarium oxysporum.</title>
        <authorList>
            <person name="van Dam P."/>
            <person name="Fokkens L."/>
            <person name="Schmidt S.M."/>
            <person name="Linmans J.H."/>
            <person name="Kistler H.C."/>
            <person name="Ma L.J."/>
            <person name="Rep M."/>
        </authorList>
    </citation>
    <scope>NUCLEOTIDE SEQUENCE [LARGE SCALE GENOMIC DNA]</scope>
    <source>
        <strain evidence="9 10">Forc016</strain>
    </source>
</reference>
<comment type="caution">
    <text evidence="9">The sequence shown here is derived from an EMBL/GenBank/DDBJ whole genome shotgun (WGS) entry which is preliminary data.</text>
</comment>
<dbReference type="PROSITE" id="PS00972">
    <property type="entry name" value="USP_1"/>
    <property type="match status" value="1"/>
</dbReference>
<dbReference type="EC" id="3.4.19.12" evidence="2"/>
<dbReference type="PROSITE" id="PS00973">
    <property type="entry name" value="USP_2"/>
    <property type="match status" value="1"/>
</dbReference>
<organism evidence="9 10">
    <name type="scientific">Fusarium oxysporum f. sp. radicis-cucumerinum</name>
    <dbReference type="NCBI Taxonomy" id="327505"/>
    <lineage>
        <taxon>Eukaryota</taxon>
        <taxon>Fungi</taxon>
        <taxon>Dikarya</taxon>
        <taxon>Ascomycota</taxon>
        <taxon>Pezizomycotina</taxon>
        <taxon>Sordariomycetes</taxon>
        <taxon>Hypocreomycetidae</taxon>
        <taxon>Hypocreales</taxon>
        <taxon>Nectriaceae</taxon>
        <taxon>Fusarium</taxon>
        <taxon>Fusarium oxysporum species complex</taxon>
    </lineage>
</organism>
<dbReference type="Proteomes" id="UP000219602">
    <property type="component" value="Chromosome 4"/>
</dbReference>
<dbReference type="GO" id="GO:0070628">
    <property type="term" value="F:proteasome binding"/>
    <property type="evidence" value="ECO:0007669"/>
    <property type="project" value="TreeGrafter"/>
</dbReference>
<dbReference type="Pfam" id="PF00443">
    <property type="entry name" value="UCH"/>
    <property type="match status" value="1"/>
</dbReference>
<dbReference type="InterPro" id="IPR018200">
    <property type="entry name" value="USP_CS"/>
</dbReference>
<dbReference type="InterPro" id="IPR001394">
    <property type="entry name" value="Peptidase_C19_UCH"/>
</dbReference>
<keyword evidence="3" id="KW-0645">Protease</keyword>
<feature type="compositionally biased region" description="Pro residues" evidence="7">
    <location>
        <begin position="724"/>
        <end position="737"/>
    </location>
</feature>
<evidence type="ECO:0000256" key="4">
    <source>
        <dbReference type="ARBA" id="ARBA00022786"/>
    </source>
</evidence>
<keyword evidence="6" id="KW-0788">Thiol protease</keyword>
<protein>
    <recommendedName>
        <fullName evidence="2">ubiquitinyl hydrolase 1</fullName>
        <ecNumber evidence="2">3.4.19.12</ecNumber>
    </recommendedName>
</protein>
<evidence type="ECO:0000256" key="2">
    <source>
        <dbReference type="ARBA" id="ARBA00012759"/>
    </source>
</evidence>
<reference evidence="9 10" key="2">
    <citation type="journal article" date="2017" name="Sci. Rep.">
        <title>A mobile pathogenicity chromosome in Fusarium oxysporum for infection of multiple cucurbit species.</title>
        <authorList>
            <person name="van Dam P."/>
            <person name="Fokkens L."/>
            <person name="Ayukawa Y."/>
            <person name="van der Gragt M."/>
            <person name="Ter Horst A."/>
            <person name="Brankovics B."/>
            <person name="Houterman P.M."/>
            <person name="Arie T."/>
            <person name="Rep M."/>
        </authorList>
    </citation>
    <scope>NUCLEOTIDE SEQUENCE [LARGE SCALE GENOMIC DNA]</scope>
    <source>
        <strain evidence="9 10">Forc016</strain>
    </source>
</reference>
<comment type="catalytic activity">
    <reaction evidence="1">
        <text>Thiol-dependent hydrolysis of ester, thioester, amide, peptide and isopeptide bonds formed by the C-terminal Gly of ubiquitin (a 76-residue protein attached to proteins as an intracellular targeting signal).</text>
        <dbReference type="EC" id="3.4.19.12"/>
    </reaction>
</comment>
<dbReference type="GO" id="GO:0004843">
    <property type="term" value="F:cysteine-type deubiquitinase activity"/>
    <property type="evidence" value="ECO:0007669"/>
    <property type="project" value="UniProtKB-EC"/>
</dbReference>
<dbReference type="PANTHER" id="PTHR43982:SF6">
    <property type="entry name" value="UBIQUITIN CARBOXYL-TERMINAL HYDROLASE 2-RELATED"/>
    <property type="match status" value="1"/>
</dbReference>
<keyword evidence="5" id="KW-0378">Hydrolase</keyword>
<evidence type="ECO:0000256" key="5">
    <source>
        <dbReference type="ARBA" id="ARBA00022801"/>
    </source>
</evidence>
<feature type="region of interest" description="Disordered" evidence="7">
    <location>
        <begin position="713"/>
        <end position="788"/>
    </location>
</feature>
<dbReference type="InterPro" id="IPR038765">
    <property type="entry name" value="Papain-like_cys_pep_sf"/>
</dbReference>
<evidence type="ECO:0000256" key="3">
    <source>
        <dbReference type="ARBA" id="ARBA00022670"/>
    </source>
</evidence>
<evidence type="ECO:0000256" key="6">
    <source>
        <dbReference type="ARBA" id="ARBA00022807"/>
    </source>
</evidence>
<dbReference type="STRING" id="327505.A0A2H3HEN2"/>
<dbReference type="Gene3D" id="3.90.70.10">
    <property type="entry name" value="Cysteine proteinases"/>
    <property type="match status" value="2"/>
</dbReference>
<dbReference type="SUPFAM" id="SSF54001">
    <property type="entry name" value="Cysteine proteinases"/>
    <property type="match status" value="1"/>
</dbReference>
<keyword evidence="4" id="KW-0833">Ubl conjugation pathway</keyword>
<feature type="domain" description="USP" evidence="8">
    <location>
        <begin position="607"/>
        <end position="1211"/>
    </location>
</feature>
<dbReference type="InterPro" id="IPR028889">
    <property type="entry name" value="USP"/>
</dbReference>
<dbReference type="CDD" id="cd02666">
    <property type="entry name" value="Peptidase_C19J"/>
    <property type="match status" value="1"/>
</dbReference>
<evidence type="ECO:0000256" key="7">
    <source>
        <dbReference type="SAM" id="MobiDB-lite"/>
    </source>
</evidence>
<feature type="compositionally biased region" description="Polar residues" evidence="7">
    <location>
        <begin position="1265"/>
        <end position="1287"/>
    </location>
</feature>
<gene>
    <name evidence="9" type="ORF">AU210_004105</name>
</gene>
<dbReference type="GO" id="GO:0061136">
    <property type="term" value="P:regulation of proteasomal protein catabolic process"/>
    <property type="evidence" value="ECO:0007669"/>
    <property type="project" value="TreeGrafter"/>
</dbReference>
<dbReference type="GO" id="GO:0043161">
    <property type="term" value="P:proteasome-mediated ubiquitin-dependent protein catabolic process"/>
    <property type="evidence" value="ECO:0007669"/>
    <property type="project" value="InterPro"/>
</dbReference>
<sequence>MASRYDLRSAQDLDTSYASLPGTSGTSVTENSTPLKARILNQNLGGCHPSRWIYELLHNNFTVCDVFGRLRKTELNTPYPWEHPHRLMINGNQSYSTNSTRVLSSVCVDCHFHFVFKMSWDERHSQESCNPQQEQWPPSDARFPWHHLVWVGQESQSSPLVKIDDRQRNKYYPLVAREPFACSAGPCTFSVTLEISEPRMTREWIDLLLDHDTIRKNVRRAKEQDPDRYAAATDDWALQAPLNLNTYLKNLLEATSQENARSISKRNKRFFVLFGTRCFEMFRQLEFEETVDVAEDGVDGGTFTPPIPPRSDNPSGATDLGTYRAYIEDVRSEVQCIIHRGGQPAELCTPGLHADLGCAEVPNVDSVLVNITRYEIMGVLPNQPKEVVVNAYKRQWEMIPDKRKALIDALMSIGNDLNDEQLNEYAVTQSSIFESQVQSQTNGDDGGLTNQALLFFELQPLNDYKAQSIVQAFRRKVAQDPSCANTARNMLMLISQASTDDNYTAELVMEYGEGFSLPTAKEILGLSDASGFGPDTLDDVKEKIRNAKDKDAKTTYLEAMEKIAEHTNSTGLKSTVSDLREMHGIAVPDGSSATGASAQAANFDLPVGLENIGNTCYLNSLLQYLFTVKPVRDVVINYDKFKLELTDEKIKERLLGGNKMQLDRGEAVVAQAFVQELSDLFNNLEQSDKVATRPSQRLANAVLLSTGTLLKETKSSAEATTESQPPPLPTRPPPGPPAKENNDVEMITVTANDSRDPVDTASTVSSQTLVEEDSDRSYDKVETSPTTTEDQVIDTVMEVGQDEDVVKISRTSDRPMEISEAVEKPKNGTSQDIESTDVNMRDVEEPETVDQKVLTALEHQKRSSGTDQQDVEEVMGSIINRLQAAIRPSSVDESTGIQFEEIMKTFFVTTINYTKKFDDKTYQKEISFDRSITAFPAPKGSCSLYEALGRNFDQEIIEEDKLSRYTAIKTLPPVLHVLIQRSQSMGSKNGNPVLIPEILYLDRYMDAPHESLTFRKRVESWATASRISDIKASKAAVGSTIPTGPILESIGQEEDAKGSIAAVTEDSEMTDGVKIVEEDWSFDGTVDDDYLLVGRPSVNSVTSAGLPSWPKDIKDTETAIREKMDSELRDKEEALENYYSKLKSNPYRLHAVICHRGQLMSGHYWVWIYDFEQDVWRKYNDSNVEVKRSTDEVLNTLSTSGEPYFLCYVRDEDKETYVDVPRRRRPAPPSDTSFENLDADGDITVTNSEPLKTSESPQELPPAYSEQNTKTDTAVASGIQSAQNPAKRSSLSDEDDASASTEADVYEAPTSPTKRPMLVKNDDRTSEPPKLPHVSEKQSLDDPETEPVIHVKLTLEDCNTIAQECKRSELENPDRAIRAVKKRIKLKVKPRTNPPADARRHRGPRGMAHHIIEAAKLREKLKKATKDEETKKL</sequence>
<feature type="compositionally biased region" description="Polar residues" evidence="7">
    <location>
        <begin position="760"/>
        <end position="769"/>
    </location>
</feature>
<dbReference type="PROSITE" id="PS50235">
    <property type="entry name" value="USP_3"/>
    <property type="match status" value="1"/>
</dbReference>
<dbReference type="InterPro" id="IPR044635">
    <property type="entry name" value="UBP14-like"/>
</dbReference>
<dbReference type="EMBL" id="MABQ02000003">
    <property type="protein sequence ID" value="PCD41557.1"/>
    <property type="molecule type" value="Genomic_DNA"/>
</dbReference>
<dbReference type="InterPro" id="IPR025305">
    <property type="entry name" value="UCH_repeat_domain"/>
</dbReference>
<dbReference type="Pfam" id="PF13446">
    <property type="entry name" value="RPT"/>
    <property type="match status" value="1"/>
</dbReference>
<dbReference type="PANTHER" id="PTHR43982">
    <property type="entry name" value="UBIQUITIN CARBOXYL-TERMINAL HYDROLASE"/>
    <property type="match status" value="1"/>
</dbReference>
<evidence type="ECO:0000259" key="8">
    <source>
        <dbReference type="PROSITE" id="PS50235"/>
    </source>
</evidence>
<feature type="region of interest" description="Disordered" evidence="7">
    <location>
        <begin position="1219"/>
        <end position="1344"/>
    </location>
</feature>
<evidence type="ECO:0000313" key="9">
    <source>
        <dbReference type="EMBL" id="PCD41557.1"/>
    </source>
</evidence>